<protein>
    <submittedName>
        <fullName evidence="1">HAD-IA family hydrolase</fullName>
    </submittedName>
</protein>
<proteinExistence type="predicted"/>
<dbReference type="InterPro" id="IPR006439">
    <property type="entry name" value="HAD-SF_hydro_IA"/>
</dbReference>
<name>A0ABS1BU56_9NEIS</name>
<dbReference type="RefSeq" id="WP_200522491.1">
    <property type="nucleotide sequence ID" value="NZ_JAEHNZ010000002.1"/>
</dbReference>
<accession>A0ABS1BU56</accession>
<dbReference type="CDD" id="cd01427">
    <property type="entry name" value="HAD_like"/>
    <property type="match status" value="1"/>
</dbReference>
<dbReference type="Gene3D" id="3.40.50.1000">
    <property type="entry name" value="HAD superfamily/HAD-like"/>
    <property type="match status" value="1"/>
</dbReference>
<reference evidence="1 2" key="1">
    <citation type="journal article" date="2021" name="Pathogens">
        <title>Isolation and Characterization of Kingella bonacorsii sp. nov., A Novel Kingella Species Detected in a Stable Periodontitis Subject.</title>
        <authorList>
            <person name="Antezack A."/>
            <person name="Boxberger M."/>
            <person name="Rolland C."/>
            <person name="Monnet-Corti V."/>
            <person name="La Scola B."/>
        </authorList>
    </citation>
    <scope>NUCLEOTIDE SEQUENCE [LARGE SCALE GENOMIC DNA]</scope>
    <source>
        <strain evidence="1 2">Marseille-Q4569</strain>
    </source>
</reference>
<dbReference type="SUPFAM" id="SSF56784">
    <property type="entry name" value="HAD-like"/>
    <property type="match status" value="1"/>
</dbReference>
<evidence type="ECO:0000313" key="2">
    <source>
        <dbReference type="Proteomes" id="UP000614058"/>
    </source>
</evidence>
<organism evidence="1 2">
    <name type="scientific">Kingella bonacorsii</name>
    <dbReference type="NCBI Taxonomy" id="2796361"/>
    <lineage>
        <taxon>Bacteria</taxon>
        <taxon>Pseudomonadati</taxon>
        <taxon>Pseudomonadota</taxon>
        <taxon>Betaproteobacteria</taxon>
        <taxon>Neisseriales</taxon>
        <taxon>Neisseriaceae</taxon>
        <taxon>Kingella</taxon>
    </lineage>
</organism>
<evidence type="ECO:0000313" key="1">
    <source>
        <dbReference type="EMBL" id="MBK0396402.1"/>
    </source>
</evidence>
<keyword evidence="1" id="KW-0378">Hydrolase</keyword>
<keyword evidence="2" id="KW-1185">Reference proteome</keyword>
<sequence>MGSWCCCGRKSGDYSGNGFQAADGSGGGKITKFARIGYNSPFSKTSLIFFKLNKVNKEKGMDVRSQTLLLDARERWLNQPPEPDENYIATALKKAKDADVVSFDIFDTVLTRVLECPIDLFAYVERELLAHGFDAKGFAKIRFDAENRARAIAWAATKAEEITFDEIYQQVQAAPQLAGAASLVATAREAEIQAEKVACVAIADQVELIKRLKAAGKTIIFVSDMYLSQEQISTILAYNQIDTLCDHLFVSSEYNQTKHTGKIWNVVRKHIPANQRILHIGDNLHSDVEQPKQAGISTLHYPRFIAERRVGASLSADLVPFSILSRLADLDAQKETDREEAFWRKLGKSLGALTLYSYVQWLAGQVKRNKIEHVYFCARDAQVIQAAWDICDLDKSCGTTSGYLYVSRKVLHYSTCYTEIIQNGRLSDKSLLFLVEHSINENSAFRDIFKPFNLSDEVIDKHGLHDIIGPLDNLVDWSKTALIKDYINSYLLDDMLPTFKGVFDNAMGYYRQEGVFRDDRKAAIVDLGWAGTMQAALIDLRRYAGVEQNLAGYYYGLWGISEAIAGKSYHNGVMFSAFGNKFEQLKNALLLRNGVNLLENLHSANHETTVDFKQVGDAFEPVFKKDVRYRYLGWYNSTIAHFQAAALDAIRTWHSGEKHLTLSADEASIDTAIAAMMQVFCSPNKQEIAHLGQIMHAATYAHAEFRPIVENELPKNESEVYSFLYGGGWPCGVMKYWCNSGLQATNSHLYNVAKNEFAAYPEFIRNQF</sequence>
<dbReference type="GO" id="GO:0016787">
    <property type="term" value="F:hydrolase activity"/>
    <property type="evidence" value="ECO:0007669"/>
    <property type="project" value="UniProtKB-KW"/>
</dbReference>
<dbReference type="EMBL" id="JAEHNZ010000002">
    <property type="protein sequence ID" value="MBK0396402.1"/>
    <property type="molecule type" value="Genomic_DNA"/>
</dbReference>
<dbReference type="InterPro" id="IPR036412">
    <property type="entry name" value="HAD-like_sf"/>
</dbReference>
<gene>
    <name evidence="1" type="ORF">JDW22_07395</name>
</gene>
<dbReference type="Proteomes" id="UP000614058">
    <property type="component" value="Unassembled WGS sequence"/>
</dbReference>
<comment type="caution">
    <text evidence="1">The sequence shown here is derived from an EMBL/GenBank/DDBJ whole genome shotgun (WGS) entry which is preliminary data.</text>
</comment>
<dbReference type="NCBIfam" id="TIGR01549">
    <property type="entry name" value="HAD-SF-IA-v1"/>
    <property type="match status" value="1"/>
</dbReference>
<dbReference type="InterPro" id="IPR023214">
    <property type="entry name" value="HAD_sf"/>
</dbReference>
<dbReference type="Pfam" id="PF00702">
    <property type="entry name" value="Hydrolase"/>
    <property type="match status" value="1"/>
</dbReference>